<dbReference type="PANTHER" id="PTHR31198:SF1">
    <property type="entry name" value="CENTROSOMAL AT-AC SPLICING FACTOR"/>
    <property type="match status" value="1"/>
</dbReference>
<organism evidence="1 2">
    <name type="scientific">Phaseolus angularis</name>
    <name type="common">Azuki bean</name>
    <name type="synonym">Vigna angularis</name>
    <dbReference type="NCBI Taxonomy" id="3914"/>
    <lineage>
        <taxon>Eukaryota</taxon>
        <taxon>Viridiplantae</taxon>
        <taxon>Streptophyta</taxon>
        <taxon>Embryophyta</taxon>
        <taxon>Tracheophyta</taxon>
        <taxon>Spermatophyta</taxon>
        <taxon>Magnoliopsida</taxon>
        <taxon>eudicotyledons</taxon>
        <taxon>Gunneridae</taxon>
        <taxon>Pentapetalae</taxon>
        <taxon>rosids</taxon>
        <taxon>fabids</taxon>
        <taxon>Fabales</taxon>
        <taxon>Fabaceae</taxon>
        <taxon>Papilionoideae</taxon>
        <taxon>50 kb inversion clade</taxon>
        <taxon>NPAAA clade</taxon>
        <taxon>indigoferoid/millettioid clade</taxon>
        <taxon>Phaseoleae</taxon>
        <taxon>Vigna</taxon>
    </lineage>
</organism>
<sequence>MQKEKQKSEYEFCKACNINHDQGLRHKYFLNHKKSISSFLSRFCKKLSDVRFFLNAPTPLDPQLAFSQSLMMCLMQPRHPRTFHANAIRHLASVQHVKNLRHFFWKYGATANQLDAFMFFDDDVTKGLGIGLNNNCGAMMLLGERQNRTGVLKKDNFFSCSFKSQLLMGDKNKRVSEENEKKKEKRGWVCYALE</sequence>
<reference evidence="2" key="1">
    <citation type="journal article" date="2015" name="Proc. Natl. Acad. Sci. U.S.A.">
        <title>Genome sequencing of adzuki bean (Vigna angularis) provides insight into high starch and low fat accumulation and domestication.</title>
        <authorList>
            <person name="Yang K."/>
            <person name="Tian Z."/>
            <person name="Chen C."/>
            <person name="Luo L."/>
            <person name="Zhao B."/>
            <person name="Wang Z."/>
            <person name="Yu L."/>
            <person name="Li Y."/>
            <person name="Sun Y."/>
            <person name="Li W."/>
            <person name="Chen Y."/>
            <person name="Li Y."/>
            <person name="Zhang Y."/>
            <person name="Ai D."/>
            <person name="Zhao J."/>
            <person name="Shang C."/>
            <person name="Ma Y."/>
            <person name="Wu B."/>
            <person name="Wang M."/>
            <person name="Gao L."/>
            <person name="Sun D."/>
            <person name="Zhang P."/>
            <person name="Guo F."/>
            <person name="Wang W."/>
            <person name="Li Y."/>
            <person name="Wang J."/>
            <person name="Varshney R.K."/>
            <person name="Wang J."/>
            <person name="Ling H.Q."/>
            <person name="Wan P."/>
        </authorList>
    </citation>
    <scope>NUCLEOTIDE SEQUENCE</scope>
    <source>
        <strain evidence="2">cv. Jingnong 6</strain>
    </source>
</reference>
<dbReference type="PANTHER" id="PTHR31198">
    <property type="entry name" value="COILED-COIL DOMAIN-CONTAINING PROTEIN 84"/>
    <property type="match status" value="1"/>
</dbReference>
<accession>A0A0L9UU66</accession>
<protein>
    <submittedName>
        <fullName evidence="1">Uncharacterized protein</fullName>
    </submittedName>
</protein>
<dbReference type="Gramene" id="KOM46298">
    <property type="protein sequence ID" value="KOM46298"/>
    <property type="gene ID" value="LR48_Vigan07g000200"/>
</dbReference>
<dbReference type="EMBL" id="CM003377">
    <property type="protein sequence ID" value="KOM46298.1"/>
    <property type="molecule type" value="Genomic_DNA"/>
</dbReference>
<evidence type="ECO:0000313" key="2">
    <source>
        <dbReference type="Proteomes" id="UP000053144"/>
    </source>
</evidence>
<dbReference type="InterPro" id="IPR028015">
    <property type="entry name" value="CCDC84-like"/>
</dbReference>
<dbReference type="Proteomes" id="UP000053144">
    <property type="component" value="Chromosome 7"/>
</dbReference>
<gene>
    <name evidence="1" type="ORF">LR48_Vigan07g000200</name>
</gene>
<dbReference type="Pfam" id="PF14968">
    <property type="entry name" value="CCDC84"/>
    <property type="match status" value="1"/>
</dbReference>
<dbReference type="AlphaFoldDB" id="A0A0L9UU66"/>
<dbReference type="STRING" id="3914.A0A0L9UU66"/>
<evidence type="ECO:0000313" key="1">
    <source>
        <dbReference type="EMBL" id="KOM46298.1"/>
    </source>
</evidence>
<proteinExistence type="predicted"/>
<name>A0A0L9UU66_PHAAN</name>